<evidence type="ECO:0000256" key="1">
    <source>
        <dbReference type="SAM" id="MobiDB-lite"/>
    </source>
</evidence>
<proteinExistence type="predicted"/>
<feature type="region of interest" description="Disordered" evidence="1">
    <location>
        <begin position="33"/>
        <end position="54"/>
    </location>
</feature>
<feature type="compositionally biased region" description="Basic and acidic residues" evidence="1">
    <location>
        <begin position="189"/>
        <end position="199"/>
    </location>
</feature>
<keyword evidence="3" id="KW-1185">Reference proteome</keyword>
<name>A0AAV7NHY8_PLEWA</name>
<protein>
    <submittedName>
        <fullName evidence="2">Uncharacterized protein</fullName>
    </submittedName>
</protein>
<comment type="caution">
    <text evidence="2">The sequence shown here is derived from an EMBL/GenBank/DDBJ whole genome shotgun (WGS) entry which is preliminary data.</text>
</comment>
<evidence type="ECO:0000313" key="3">
    <source>
        <dbReference type="Proteomes" id="UP001066276"/>
    </source>
</evidence>
<feature type="region of interest" description="Disordered" evidence="1">
    <location>
        <begin position="177"/>
        <end position="203"/>
    </location>
</feature>
<evidence type="ECO:0000313" key="2">
    <source>
        <dbReference type="EMBL" id="KAJ1112430.1"/>
    </source>
</evidence>
<gene>
    <name evidence="2" type="ORF">NDU88_000694</name>
</gene>
<dbReference type="EMBL" id="JANPWB010000012">
    <property type="protein sequence ID" value="KAJ1112430.1"/>
    <property type="molecule type" value="Genomic_DNA"/>
</dbReference>
<dbReference type="AlphaFoldDB" id="A0AAV7NHY8"/>
<accession>A0AAV7NHY8</accession>
<dbReference type="Proteomes" id="UP001066276">
    <property type="component" value="Chromosome 8"/>
</dbReference>
<reference evidence="2" key="1">
    <citation type="journal article" date="2022" name="bioRxiv">
        <title>Sequencing and chromosome-scale assembly of the giantPleurodeles waltlgenome.</title>
        <authorList>
            <person name="Brown T."/>
            <person name="Elewa A."/>
            <person name="Iarovenko S."/>
            <person name="Subramanian E."/>
            <person name="Araus A.J."/>
            <person name="Petzold A."/>
            <person name="Susuki M."/>
            <person name="Suzuki K.-i.T."/>
            <person name="Hayashi T."/>
            <person name="Toyoda A."/>
            <person name="Oliveira C."/>
            <person name="Osipova E."/>
            <person name="Leigh N.D."/>
            <person name="Simon A."/>
            <person name="Yun M.H."/>
        </authorList>
    </citation>
    <scope>NUCLEOTIDE SEQUENCE</scope>
    <source>
        <strain evidence="2">20211129_DDA</strain>
        <tissue evidence="2">Liver</tissue>
    </source>
</reference>
<sequence>MIRVKEPLESVNTIESIAPIDLISCIEYVNESTSDKKPKSQEYQKDPKRSLKRKVPNIQQPYIHNYFTRTRNGLGTVGEMVESIIPEGNQGSWSAITSLNPPFNPPIKSTQSEQVQNETGGVAGTDSSLDASLIGDLIELADTAIGGTMSMHNKNQYNGTTETNTGNNTNTNQIQQAEAMRSAPMSEQPLREQAVHPRDSQQQTLAETYQTAPSQLAKLQVQEPFDISLTYSPPHRGLSGSCRIPTTQ</sequence>
<organism evidence="2 3">
    <name type="scientific">Pleurodeles waltl</name>
    <name type="common">Iberian ribbed newt</name>
    <dbReference type="NCBI Taxonomy" id="8319"/>
    <lineage>
        <taxon>Eukaryota</taxon>
        <taxon>Metazoa</taxon>
        <taxon>Chordata</taxon>
        <taxon>Craniata</taxon>
        <taxon>Vertebrata</taxon>
        <taxon>Euteleostomi</taxon>
        <taxon>Amphibia</taxon>
        <taxon>Batrachia</taxon>
        <taxon>Caudata</taxon>
        <taxon>Salamandroidea</taxon>
        <taxon>Salamandridae</taxon>
        <taxon>Pleurodelinae</taxon>
        <taxon>Pleurodeles</taxon>
    </lineage>
</organism>
<feature type="compositionally biased region" description="Basic and acidic residues" evidence="1">
    <location>
        <begin position="33"/>
        <end position="49"/>
    </location>
</feature>